<dbReference type="EMBL" id="VSSQ01032764">
    <property type="protein sequence ID" value="MPM84137.1"/>
    <property type="molecule type" value="Genomic_DNA"/>
</dbReference>
<evidence type="ECO:0008006" key="2">
    <source>
        <dbReference type="Google" id="ProtNLM"/>
    </source>
</evidence>
<sequence length="336" mass="38090">MELLKPGYMVAAYLAWVFRRIKNCLGKKFEANSITYNFNVCLPIDTYEKQNVRREFQRAINAASALEKDWDGENGLWLLEKAAALWDCTASSEPDGSTVHLVPEAVAQMASYVNSLSAENKIHGVIDFGAGTTDFSIFNLCEDEEEGKCAFWYNAITFPGGMERVESSVARLFEKRDTPLDYPKLQSVMANIAREKQEIRQEVKEQLETIWEKSRFPAWGAAYKKRKQGSEWKRNKVKVFVCGGGSGLPYVKEIFGRSWYEDSWGPYEVVSHFSPSDFGGRPEDFSRLSVAYGLTFPRPELQKYVLPKDCPDQTPAPLPRMADPDGSWGPVYADIH</sequence>
<evidence type="ECO:0000313" key="1">
    <source>
        <dbReference type="EMBL" id="MPM84137.1"/>
    </source>
</evidence>
<organism evidence="1">
    <name type="scientific">bioreactor metagenome</name>
    <dbReference type="NCBI Taxonomy" id="1076179"/>
    <lineage>
        <taxon>unclassified sequences</taxon>
        <taxon>metagenomes</taxon>
        <taxon>ecological metagenomes</taxon>
    </lineage>
</organism>
<comment type="caution">
    <text evidence="1">The sequence shown here is derived from an EMBL/GenBank/DDBJ whole genome shotgun (WGS) entry which is preliminary data.</text>
</comment>
<proteinExistence type="predicted"/>
<dbReference type="Gene3D" id="3.30.420.40">
    <property type="match status" value="1"/>
</dbReference>
<gene>
    <name evidence="1" type="ORF">SDC9_131208</name>
</gene>
<reference evidence="1" key="1">
    <citation type="submission" date="2019-08" db="EMBL/GenBank/DDBJ databases">
        <authorList>
            <person name="Kucharzyk K."/>
            <person name="Murdoch R.W."/>
            <person name="Higgins S."/>
            <person name="Loffler F."/>
        </authorList>
    </citation>
    <scope>NUCLEOTIDE SEQUENCE</scope>
</reference>
<name>A0A645D4M3_9ZZZZ</name>
<dbReference type="AlphaFoldDB" id="A0A645D4M3"/>
<protein>
    <recommendedName>
        <fullName evidence="2">Cell division protein FtsA</fullName>
    </recommendedName>
</protein>
<accession>A0A645D4M3</accession>
<dbReference type="SUPFAM" id="SSF53067">
    <property type="entry name" value="Actin-like ATPase domain"/>
    <property type="match status" value="1"/>
</dbReference>
<dbReference type="InterPro" id="IPR043129">
    <property type="entry name" value="ATPase_NBD"/>
</dbReference>